<organism evidence="5 6">
    <name type="scientific">Mytilus galloprovincialis</name>
    <name type="common">Mediterranean mussel</name>
    <dbReference type="NCBI Taxonomy" id="29158"/>
    <lineage>
        <taxon>Eukaryota</taxon>
        <taxon>Metazoa</taxon>
        <taxon>Spiralia</taxon>
        <taxon>Lophotrochozoa</taxon>
        <taxon>Mollusca</taxon>
        <taxon>Bivalvia</taxon>
        <taxon>Autobranchia</taxon>
        <taxon>Pteriomorphia</taxon>
        <taxon>Mytilida</taxon>
        <taxon>Mytiloidea</taxon>
        <taxon>Mytilidae</taxon>
        <taxon>Mytilinae</taxon>
        <taxon>Mytilus</taxon>
    </lineage>
</organism>
<reference evidence="5" key="1">
    <citation type="submission" date="2018-11" db="EMBL/GenBank/DDBJ databases">
        <authorList>
            <person name="Alioto T."/>
            <person name="Alioto T."/>
        </authorList>
    </citation>
    <scope>NUCLEOTIDE SEQUENCE</scope>
</reference>
<evidence type="ECO:0008006" key="7">
    <source>
        <dbReference type="Google" id="ProtNLM"/>
    </source>
</evidence>
<feature type="transmembrane region" description="Helical" evidence="3">
    <location>
        <begin position="111"/>
        <end position="129"/>
    </location>
</feature>
<sequence>MLHITMDVLSVLCIYCFLFLTTVVEVENIRCYECTSQFTSSCGKDFKLKSSDTNYITDDQCNRCLKRITIQPNIKVYSRECSKATVDNCNTISAQEEQCFCDTDLCNKSSTMTVTVTTLIINIMLFYILK</sequence>
<feature type="signal peptide" evidence="4">
    <location>
        <begin position="1"/>
        <end position="26"/>
    </location>
</feature>
<dbReference type="AlphaFoldDB" id="A0A8B6DY38"/>
<dbReference type="GO" id="GO:0032222">
    <property type="term" value="P:regulation of synaptic transmission, cholinergic"/>
    <property type="evidence" value="ECO:0007669"/>
    <property type="project" value="InterPro"/>
</dbReference>
<feature type="chain" id="PRO_5032775328" description="Protein quiver" evidence="4">
    <location>
        <begin position="27"/>
        <end position="130"/>
    </location>
</feature>
<evidence type="ECO:0000313" key="6">
    <source>
        <dbReference type="Proteomes" id="UP000596742"/>
    </source>
</evidence>
<evidence type="ECO:0000256" key="4">
    <source>
        <dbReference type="SAM" id="SignalP"/>
    </source>
</evidence>
<dbReference type="PANTHER" id="PTHR33562">
    <property type="entry name" value="ATILLA, ISOFORM B-RELATED-RELATED"/>
    <property type="match status" value="1"/>
</dbReference>
<dbReference type="EMBL" id="UYJE01004230">
    <property type="protein sequence ID" value="VDI26288.1"/>
    <property type="molecule type" value="Genomic_DNA"/>
</dbReference>
<keyword evidence="6" id="KW-1185">Reference proteome</keyword>
<gene>
    <name evidence="5" type="ORF">MGAL_10B090979</name>
</gene>
<dbReference type="InterPro" id="IPR031424">
    <property type="entry name" value="QVR-like"/>
</dbReference>
<evidence type="ECO:0000256" key="2">
    <source>
        <dbReference type="ARBA" id="ARBA00023180"/>
    </source>
</evidence>
<dbReference type="Pfam" id="PF17064">
    <property type="entry name" value="QVR"/>
    <property type="match status" value="1"/>
</dbReference>
<dbReference type="OrthoDB" id="6496929at2759"/>
<evidence type="ECO:0000313" key="5">
    <source>
        <dbReference type="EMBL" id="VDI26288.1"/>
    </source>
</evidence>
<proteinExistence type="predicted"/>
<evidence type="ECO:0000256" key="1">
    <source>
        <dbReference type="ARBA" id="ARBA00022729"/>
    </source>
</evidence>
<accession>A0A8B6DY38</accession>
<comment type="caution">
    <text evidence="5">The sequence shown here is derived from an EMBL/GenBank/DDBJ whole genome shotgun (WGS) entry which is preliminary data.</text>
</comment>
<name>A0A8B6DY38_MYTGA</name>
<keyword evidence="2" id="KW-0325">Glycoprotein</keyword>
<dbReference type="InterPro" id="IPR050975">
    <property type="entry name" value="Sleep_regulator"/>
</dbReference>
<keyword evidence="1 4" id="KW-0732">Signal</keyword>
<protein>
    <recommendedName>
        <fullName evidence="7">Protein quiver</fullName>
    </recommendedName>
</protein>
<keyword evidence="3" id="KW-0812">Transmembrane</keyword>
<keyword evidence="3" id="KW-0472">Membrane</keyword>
<evidence type="ECO:0000256" key="3">
    <source>
        <dbReference type="SAM" id="Phobius"/>
    </source>
</evidence>
<dbReference type="Proteomes" id="UP000596742">
    <property type="component" value="Unassembled WGS sequence"/>
</dbReference>
<dbReference type="GO" id="GO:0030431">
    <property type="term" value="P:sleep"/>
    <property type="evidence" value="ECO:0007669"/>
    <property type="project" value="InterPro"/>
</dbReference>
<keyword evidence="3" id="KW-1133">Transmembrane helix</keyword>